<evidence type="ECO:0000313" key="9">
    <source>
        <dbReference type="EMBL" id="ONM48194.1"/>
    </source>
</evidence>
<dbReference type="InterPro" id="IPR027417">
    <property type="entry name" value="P-loop_NTPase"/>
</dbReference>
<gene>
    <name evidence="9" type="ORF">B0T46_14550</name>
</gene>
<evidence type="ECO:0000259" key="7">
    <source>
        <dbReference type="Pfam" id="PF13086"/>
    </source>
</evidence>
<evidence type="ECO:0000256" key="1">
    <source>
        <dbReference type="ARBA" id="ARBA00007913"/>
    </source>
</evidence>
<comment type="similarity">
    <text evidence="1">Belongs to the DNA2/NAM7 helicase family.</text>
</comment>
<dbReference type="AlphaFoldDB" id="A0A1V2TFD5"/>
<dbReference type="PANTHER" id="PTHR43788:SF8">
    <property type="entry name" value="DNA-BINDING PROTEIN SMUBP-2"/>
    <property type="match status" value="1"/>
</dbReference>
<feature type="domain" description="DNA2/NAM7 helicase-like C-terminal" evidence="8">
    <location>
        <begin position="931"/>
        <end position="1105"/>
    </location>
</feature>
<evidence type="ECO:0000256" key="2">
    <source>
        <dbReference type="ARBA" id="ARBA00022741"/>
    </source>
</evidence>
<evidence type="ECO:0000259" key="6">
    <source>
        <dbReference type="Pfam" id="PF00656"/>
    </source>
</evidence>
<dbReference type="Gene3D" id="3.40.50.1460">
    <property type="match status" value="1"/>
</dbReference>
<feature type="domain" description="Peptidase C14 caspase" evidence="6">
    <location>
        <begin position="6"/>
        <end position="254"/>
    </location>
</feature>
<dbReference type="RefSeq" id="WP_077117347.1">
    <property type="nucleotide sequence ID" value="NZ_LOKT01000011.1"/>
</dbReference>
<dbReference type="GO" id="GO:0043139">
    <property type="term" value="F:5'-3' DNA helicase activity"/>
    <property type="evidence" value="ECO:0007669"/>
    <property type="project" value="TreeGrafter"/>
</dbReference>
<dbReference type="NCBIfam" id="NF047832">
    <property type="entry name" value="caspase_w_EACC1"/>
    <property type="match status" value="1"/>
</dbReference>
<dbReference type="GO" id="GO:0004197">
    <property type="term" value="F:cysteine-type endopeptidase activity"/>
    <property type="evidence" value="ECO:0007669"/>
    <property type="project" value="InterPro"/>
</dbReference>
<organism evidence="9 10">
    <name type="scientific">Nocardia donostiensis</name>
    <dbReference type="NCBI Taxonomy" id="1538463"/>
    <lineage>
        <taxon>Bacteria</taxon>
        <taxon>Bacillati</taxon>
        <taxon>Actinomycetota</taxon>
        <taxon>Actinomycetes</taxon>
        <taxon>Mycobacteriales</taxon>
        <taxon>Nocardiaceae</taxon>
        <taxon>Nocardia</taxon>
    </lineage>
</organism>
<dbReference type="GO" id="GO:0005524">
    <property type="term" value="F:ATP binding"/>
    <property type="evidence" value="ECO:0007669"/>
    <property type="project" value="UniProtKB-KW"/>
</dbReference>
<evidence type="ECO:0000259" key="8">
    <source>
        <dbReference type="Pfam" id="PF13087"/>
    </source>
</evidence>
<dbReference type="OrthoDB" id="3197455at2"/>
<keyword evidence="5" id="KW-0067">ATP-binding</keyword>
<dbReference type="SUPFAM" id="SSF52540">
    <property type="entry name" value="P-loop containing nucleoside triphosphate hydrolases"/>
    <property type="match status" value="1"/>
</dbReference>
<dbReference type="InterPro" id="IPR050534">
    <property type="entry name" value="Coronavir_polyprotein_1ab"/>
</dbReference>
<dbReference type="STRING" id="1538463.B0T36_16835"/>
<protein>
    <recommendedName>
        <fullName evidence="11">Caspase family p20 domain-containing protein</fullName>
    </recommendedName>
</protein>
<evidence type="ECO:0000313" key="10">
    <source>
        <dbReference type="Proteomes" id="UP000188836"/>
    </source>
</evidence>
<dbReference type="SUPFAM" id="SSF52129">
    <property type="entry name" value="Caspase-like"/>
    <property type="match status" value="1"/>
</dbReference>
<accession>A0A1V2TFD5</accession>
<dbReference type="CDD" id="cd01120">
    <property type="entry name" value="RecA-like_superfamily"/>
    <property type="match status" value="1"/>
</dbReference>
<comment type="caution">
    <text evidence="9">The sequence shown here is derived from an EMBL/GenBank/DDBJ whole genome shotgun (WGS) entry which is preliminary data.</text>
</comment>
<dbReference type="Pfam" id="PF13086">
    <property type="entry name" value="AAA_11"/>
    <property type="match status" value="2"/>
</dbReference>
<dbReference type="Gene3D" id="3.40.50.300">
    <property type="entry name" value="P-loop containing nucleotide triphosphate hydrolases"/>
    <property type="match status" value="2"/>
</dbReference>
<feature type="domain" description="DNA2/NAM7 helicase helicase" evidence="7">
    <location>
        <begin position="859"/>
        <end position="896"/>
    </location>
</feature>
<feature type="domain" description="DNA2/NAM7 helicase helicase" evidence="7">
    <location>
        <begin position="554"/>
        <end position="674"/>
    </location>
</feature>
<evidence type="ECO:0000256" key="4">
    <source>
        <dbReference type="ARBA" id="ARBA00022806"/>
    </source>
</evidence>
<name>A0A1V2TFD5_9NOCA</name>
<dbReference type="InterPro" id="IPR029030">
    <property type="entry name" value="Caspase-like_dom_sf"/>
</dbReference>
<evidence type="ECO:0000256" key="3">
    <source>
        <dbReference type="ARBA" id="ARBA00022801"/>
    </source>
</evidence>
<dbReference type="EMBL" id="MUMY01000011">
    <property type="protein sequence ID" value="ONM48194.1"/>
    <property type="molecule type" value="Genomic_DNA"/>
</dbReference>
<keyword evidence="10" id="KW-1185">Reference proteome</keyword>
<keyword evidence="4" id="KW-0347">Helicase</keyword>
<dbReference type="InterPro" id="IPR047187">
    <property type="entry name" value="SF1_C_Upf1"/>
</dbReference>
<dbReference type="InterPro" id="IPR041679">
    <property type="entry name" value="DNA2/NAM7-like_C"/>
</dbReference>
<reference evidence="9 10" key="1">
    <citation type="journal article" date="2016" name="Antonie Van Leeuwenhoek">
        <title>Nocardia donostiensis sp. nov., isolated from human respiratory specimens.</title>
        <authorList>
            <person name="Ercibengoa M."/>
            <person name="Bell M."/>
            <person name="Marimon J.M."/>
            <person name="Humrighouse B."/>
            <person name="Klenk H.P."/>
            <person name="Potter G."/>
            <person name="Perez-Trallero E."/>
        </authorList>
    </citation>
    <scope>NUCLEOTIDE SEQUENCE [LARGE SCALE GENOMIC DNA]</scope>
    <source>
        <strain evidence="9 10">X1655</strain>
    </source>
</reference>
<keyword evidence="3" id="KW-0378">Hydrolase</keyword>
<dbReference type="Pfam" id="PF00656">
    <property type="entry name" value="Peptidase_C14"/>
    <property type="match status" value="1"/>
</dbReference>
<dbReference type="InterPro" id="IPR011600">
    <property type="entry name" value="Pept_C14_caspase"/>
</dbReference>
<dbReference type="Pfam" id="PF13087">
    <property type="entry name" value="AAA_12"/>
    <property type="match status" value="1"/>
</dbReference>
<dbReference type="InterPro" id="IPR041677">
    <property type="entry name" value="DNA2/NAM7_AAA_11"/>
</dbReference>
<dbReference type="Proteomes" id="UP000188836">
    <property type="component" value="Unassembled WGS sequence"/>
</dbReference>
<proteinExistence type="inferred from homology"/>
<evidence type="ECO:0008006" key="11">
    <source>
        <dbReference type="Google" id="ProtNLM"/>
    </source>
</evidence>
<evidence type="ECO:0000256" key="5">
    <source>
        <dbReference type="ARBA" id="ARBA00022840"/>
    </source>
</evidence>
<keyword evidence="2" id="KW-0547">Nucleotide-binding</keyword>
<dbReference type="PANTHER" id="PTHR43788">
    <property type="entry name" value="DNA2/NAM7 HELICASE FAMILY MEMBER"/>
    <property type="match status" value="1"/>
</dbReference>
<sequence length="1219" mass="132816">MTRLARRRALLIGTQTYQHPDLADLPAVRADLTGMDEVLSHREIGGFPDVLSVVDLTADQMRDTLSAFLSSSGDDELSLVYYSGHGLRTPDTGEFHFIATDTDPADPRRTAVCAGFVNDLLDYRCLAPQRVVIIDSCYSGGYVLGFRTSTPVPTTGNGTISGAKGSSGRSGKEPTALLHSSGCYIVSSSRSLEQSFQGATPSDPSVFTGVLVDALRTGEAGRNGPEVSVSDVFEYVNGRLCKAGSEQTPVISSNGVDGRIILASRPRKPIALTDRRQPTPGTELPGSATKSAALRWPQLIDYYIRCLRSESNSWLSADDLDKTFVCLRGRERLLVGDLDSDHSVPVPAESEAFLGTTATGSAQLWAGYPVVAINSPVGGRRGRSDGQWKIAPLLMRRLDIVEDVRGRRLLPVGPPVPHPALLRACMSEEDAAHFAADYRPTWHAGGRTAMTTDVRNLLRDDFAIDEVQELDPETLADHVDIHTPTPGARNAAILFRMADDGGPNRSLLADLGDIADKRTAIGRTALSALLPDSVAPTEKPRPRPEPRMTTPLACNELQEEVIRSSMTRKLTVATGPPGTGKSQLVVNLVATALANDQTVLVASTNNRAVDEIVDRCQKLVPGSVIRTGSREYSRERQDLASLTALLPGENQNTVAAQTDRAMDELRAHHMELDRAARHETRLLAAARRRDSIVADLATHLGIGIDAIDAILHDADLIQLRRRAAFASYSPLFATARCDKLLQRLGLPPSSTSWEICKLLAQLATAEIDWRTAWHAGTATADDHLVETGRIREEAARTSSIALVDSVVRAKATAGRSLITTLLNSSNGRTWRPRADVLQAAPGWAVTALSARNFPPEPALFDLVVIDEASQCAIPAVLPLMFRAERALVIGDPMQLTHITTLDGPGRVTAERFAGVAPSWLEQRKLDYQRHSAFHAADHAAGAHTVLDEHYRCHPKIAATANELFYQGRLRILTDTRDRPTDEAITWHDVRGQATRQRWGSWVNDAEVDAVSELIGDLVRNGVRDLGVITPYRDQATALSRALKGFGIGVGTVHAFQGGEHDVIIFSLVASDGMPTESIGWLDRQPNLWNVAITRARKRLYVVGDRRVWRTRYLGSELIRAAGTGSAQIAAPDDLWSRLRDRATDPSIDRLEFAVAINAYSADAVAHHDDGSTSAYLLDRGCGEDAPGRHLRLMLRRTELIGDPRRSVEAYRIPAWRMYS</sequence>
<dbReference type="CDD" id="cd18808">
    <property type="entry name" value="SF1_C_Upf1"/>
    <property type="match status" value="1"/>
</dbReference>
<dbReference type="GO" id="GO:0006508">
    <property type="term" value="P:proteolysis"/>
    <property type="evidence" value="ECO:0007669"/>
    <property type="project" value="InterPro"/>
</dbReference>